<reference evidence="1" key="1">
    <citation type="submission" date="2020-01" db="EMBL/GenBank/DDBJ databases">
        <title>Genome sequence of Kobresia littledalei, the first chromosome-level genome in the family Cyperaceae.</title>
        <authorList>
            <person name="Qu G."/>
        </authorList>
    </citation>
    <scope>NUCLEOTIDE SEQUENCE</scope>
    <source>
        <strain evidence="1">C.B.Clarke</strain>
        <tissue evidence="1">Leaf</tissue>
    </source>
</reference>
<dbReference type="PANTHER" id="PTHR21089">
    <property type="entry name" value="SHIKIMATE DEHYDROGENASE"/>
    <property type="match status" value="1"/>
</dbReference>
<keyword evidence="2" id="KW-1185">Reference proteome</keyword>
<dbReference type="Proteomes" id="UP000623129">
    <property type="component" value="Unassembled WGS sequence"/>
</dbReference>
<dbReference type="AlphaFoldDB" id="A0A833QHB7"/>
<name>A0A833QHB7_9POAL</name>
<dbReference type="GO" id="GO:0019632">
    <property type="term" value="P:shikimate metabolic process"/>
    <property type="evidence" value="ECO:0007669"/>
    <property type="project" value="TreeGrafter"/>
</dbReference>
<dbReference type="OrthoDB" id="204377at2759"/>
<gene>
    <name evidence="1" type="ORF">FCM35_KLT10792</name>
</gene>
<proteinExistence type="predicted"/>
<protein>
    <submittedName>
        <fullName evidence="1">Bifunctional 3-dehydroquinate dehydratase/shikimate dehydrogenase</fullName>
    </submittedName>
</protein>
<accession>A0A833QHB7</accession>
<organism evidence="1 2">
    <name type="scientific">Carex littledalei</name>
    <dbReference type="NCBI Taxonomy" id="544730"/>
    <lineage>
        <taxon>Eukaryota</taxon>
        <taxon>Viridiplantae</taxon>
        <taxon>Streptophyta</taxon>
        <taxon>Embryophyta</taxon>
        <taxon>Tracheophyta</taxon>
        <taxon>Spermatophyta</taxon>
        <taxon>Magnoliopsida</taxon>
        <taxon>Liliopsida</taxon>
        <taxon>Poales</taxon>
        <taxon>Cyperaceae</taxon>
        <taxon>Cyperoideae</taxon>
        <taxon>Cariceae</taxon>
        <taxon>Carex</taxon>
        <taxon>Carex subgen. Euthyceras</taxon>
    </lineage>
</organism>
<dbReference type="InterPro" id="IPR022893">
    <property type="entry name" value="Shikimate_DH_fam"/>
</dbReference>
<evidence type="ECO:0000313" key="1">
    <source>
        <dbReference type="EMBL" id="KAF3324635.1"/>
    </source>
</evidence>
<dbReference type="GO" id="GO:0009423">
    <property type="term" value="P:chorismate biosynthetic process"/>
    <property type="evidence" value="ECO:0007669"/>
    <property type="project" value="TreeGrafter"/>
</dbReference>
<dbReference type="PANTHER" id="PTHR21089:SF1">
    <property type="entry name" value="BIFUNCTIONAL 3-DEHYDROQUINATE DEHYDRATASE_SHIKIMATE DEHYDROGENASE, CHLOROPLASTIC"/>
    <property type="match status" value="1"/>
</dbReference>
<evidence type="ECO:0000313" key="2">
    <source>
        <dbReference type="Proteomes" id="UP000623129"/>
    </source>
</evidence>
<sequence length="60" mass="6930">MYPKVDDTPIPKQALRFYNLVFDAVYTPKVTRLLSKAQEASWCHHCQWCRDVCTPSNASV</sequence>
<dbReference type="EMBL" id="SWLB01000021">
    <property type="protein sequence ID" value="KAF3324635.1"/>
    <property type="molecule type" value="Genomic_DNA"/>
</dbReference>
<dbReference type="Gene3D" id="3.40.50.720">
    <property type="entry name" value="NAD(P)-binding Rossmann-like Domain"/>
    <property type="match status" value="1"/>
</dbReference>
<dbReference type="GO" id="GO:0004764">
    <property type="term" value="F:shikimate 3-dehydrogenase (NADP+) activity"/>
    <property type="evidence" value="ECO:0007669"/>
    <property type="project" value="InterPro"/>
</dbReference>
<comment type="caution">
    <text evidence="1">The sequence shown here is derived from an EMBL/GenBank/DDBJ whole genome shotgun (WGS) entry which is preliminary data.</text>
</comment>